<comment type="caution">
    <text evidence="3">The sequence shown here is derived from an EMBL/GenBank/DDBJ whole genome shotgun (WGS) entry which is preliminary data.</text>
</comment>
<proteinExistence type="predicted"/>
<feature type="compositionally biased region" description="Basic residues" evidence="1">
    <location>
        <begin position="1"/>
        <end position="16"/>
    </location>
</feature>
<feature type="compositionally biased region" description="Acidic residues" evidence="1">
    <location>
        <begin position="435"/>
        <end position="448"/>
    </location>
</feature>
<dbReference type="InParanoid" id="A0A2R5GVM8"/>
<dbReference type="Proteomes" id="UP000241890">
    <property type="component" value="Unassembled WGS sequence"/>
</dbReference>
<evidence type="ECO:0000259" key="2">
    <source>
        <dbReference type="Pfam" id="PF22600"/>
    </source>
</evidence>
<dbReference type="CDD" id="cd05402">
    <property type="entry name" value="NT_PAP_TUTase"/>
    <property type="match status" value="1"/>
</dbReference>
<dbReference type="InterPro" id="IPR043519">
    <property type="entry name" value="NT_sf"/>
</dbReference>
<dbReference type="PANTHER" id="PTHR23092:SF48">
    <property type="entry name" value="NUCLEOTIDYLTRANSFERASE FAMILY PROTEIN"/>
    <property type="match status" value="1"/>
</dbReference>
<dbReference type="SUPFAM" id="SSF81631">
    <property type="entry name" value="PAP/OAS1 substrate-binding domain"/>
    <property type="match status" value="1"/>
</dbReference>
<feature type="region of interest" description="Disordered" evidence="1">
    <location>
        <begin position="384"/>
        <end position="503"/>
    </location>
</feature>
<keyword evidence="4" id="KW-1185">Reference proteome</keyword>
<dbReference type="Pfam" id="PF22600">
    <property type="entry name" value="MTPAP-like_central"/>
    <property type="match status" value="1"/>
</dbReference>
<dbReference type="InterPro" id="IPR054708">
    <property type="entry name" value="MTPAP-like_central"/>
</dbReference>
<feature type="compositionally biased region" description="Basic and acidic residues" evidence="1">
    <location>
        <begin position="449"/>
        <end position="482"/>
    </location>
</feature>
<dbReference type="GO" id="GO:0005730">
    <property type="term" value="C:nucleolus"/>
    <property type="evidence" value="ECO:0007669"/>
    <property type="project" value="TreeGrafter"/>
</dbReference>
<dbReference type="SUPFAM" id="SSF81301">
    <property type="entry name" value="Nucleotidyltransferase"/>
    <property type="match status" value="1"/>
</dbReference>
<dbReference type="GO" id="GO:1990817">
    <property type="term" value="F:poly(A) RNA polymerase activity"/>
    <property type="evidence" value="ECO:0007669"/>
    <property type="project" value="InterPro"/>
</dbReference>
<gene>
    <name evidence="3" type="ORF">FCC1311_089382</name>
</gene>
<name>A0A2R5GVM8_9STRA</name>
<sequence>MGKLQMKRRKRKRKTGTAREERETCVDAELEKLWGDEKEVARLENATAGTILGFVLPQWPKLVSEKSLEPVPLCEDANDSEADVEALWKYFEERLTAQEQAEALVVRDLDQVRLVRCVVRAVRRAKLGLQDGLFLAVQTPGRDAVSCTSCVHSWDSLRCAGAVFERPGKDEMEAGRKLLDCILMLDATGTGPRSVLALRSSLAHDARSILEAALSTLPGRGGLVRTALRTGDREDLRTMTDPKRSPARTYDKVASTLLSGSLPSLFATFLTQSVFAYVSNHKRTGDGPGPQVEMHVNSLAYLGDTLEGAAQSEVPGAEEVRSSLKQLAQMPRDEALLLLFTCPVSQWGSRADATMRLCAAVLQDCHAKSVADKLVSGENHANVVASEKSNEDSGSDSLGNGNLVHRDCPELGKMPMEEKADHESESSSVTSSETKDDEAADEDGDTVQDEDKASVESPEEHADLQHGKTAEFPRLSESDDSGRSGSDAVSESSSEAASVCGPLNEANLETMASLARESSAEAGSGEWKKVETVSRPHYEAVPGIAFTRDSARHQPGDTDNTETNAKEIFTKTTGTEQVVRANPSAAEAAVAAPAVASETKVVPRPLAESLSRTPTQPQKPCAAHIGYSAEVRGTPFHFGNAIGPPLVVEGVEAAVLDMLSQNLDEMSQSLDQIALTRRPWQLAVAERIRTAVQSIFPGATTRLFGSLETGLAAPCSDVDMVVQRFGVPARVAMRTLADHLRGQSWVQMIQSVEHTSVPVIKLATAQIPISFGNQGSLINVDITFDSYSHTGLRTCALVRRLMASYPPLKPLTLVIKQFLVVKGLNDPFVGGLSSYGLVLMVTAILQRWFPSGMHGLPCPSNLLGAVLMTFLREYANPAFIERGVWVHMDPAATPDVLAMMHMKSQHLIEVAKATSPAPLYILDPSSDVNSIFNVGRTCFGIHQVVQAFAEALEAIELTPMHANSALSPNDWSVLGSMFTSGHHRHVVNLVVQVWCPRENPVAERKLDLREWAMTAKSVLETVEQKGGSCAWCHQRPHAPTCSLKGLLVNFPHMELSEHTG</sequence>
<dbReference type="GO" id="GO:0031499">
    <property type="term" value="C:TRAMP complex"/>
    <property type="evidence" value="ECO:0007669"/>
    <property type="project" value="TreeGrafter"/>
</dbReference>
<dbReference type="AlphaFoldDB" id="A0A2R5GVM8"/>
<dbReference type="OrthoDB" id="273917at2759"/>
<feature type="region of interest" description="Disordered" evidence="1">
    <location>
        <begin position="1"/>
        <end position="21"/>
    </location>
</feature>
<feature type="compositionally biased region" description="Basic and acidic residues" evidence="1">
    <location>
        <begin position="404"/>
        <end position="425"/>
    </location>
</feature>
<reference evidence="3 4" key="1">
    <citation type="submission" date="2017-12" db="EMBL/GenBank/DDBJ databases">
        <title>Sequencing, de novo assembly and annotation of complete genome of a new Thraustochytrid species, strain FCC1311.</title>
        <authorList>
            <person name="Sedici K."/>
            <person name="Godart F."/>
            <person name="Aiese Cigliano R."/>
            <person name="Sanseverino W."/>
            <person name="Barakat M."/>
            <person name="Ortet P."/>
            <person name="Marechal E."/>
            <person name="Cagnac O."/>
            <person name="Amato A."/>
        </authorList>
    </citation>
    <scope>NUCLEOTIDE SEQUENCE [LARGE SCALE GENOMIC DNA]</scope>
</reference>
<evidence type="ECO:0000256" key="1">
    <source>
        <dbReference type="SAM" id="MobiDB-lite"/>
    </source>
</evidence>
<dbReference type="Gene3D" id="1.10.1410.10">
    <property type="match status" value="1"/>
</dbReference>
<feature type="compositionally biased region" description="Low complexity" evidence="1">
    <location>
        <begin position="483"/>
        <end position="499"/>
    </location>
</feature>
<dbReference type="GO" id="GO:0031123">
    <property type="term" value="P:RNA 3'-end processing"/>
    <property type="evidence" value="ECO:0007669"/>
    <property type="project" value="TreeGrafter"/>
</dbReference>
<feature type="domain" description="Poly(A) RNA polymerase mitochondrial-like central palm" evidence="2">
    <location>
        <begin position="666"/>
        <end position="797"/>
    </location>
</feature>
<dbReference type="PANTHER" id="PTHR23092">
    <property type="entry name" value="POLY(A) RNA POLYMERASE"/>
    <property type="match status" value="1"/>
</dbReference>
<evidence type="ECO:0000313" key="4">
    <source>
        <dbReference type="Proteomes" id="UP000241890"/>
    </source>
</evidence>
<dbReference type="InterPro" id="IPR045862">
    <property type="entry name" value="Trf4-like"/>
</dbReference>
<protein>
    <submittedName>
        <fullName evidence="3">PolyA RNA polymerase cid14</fullName>
    </submittedName>
</protein>
<accession>A0A2R5GVM8</accession>
<organism evidence="3 4">
    <name type="scientific">Hondaea fermentalgiana</name>
    <dbReference type="NCBI Taxonomy" id="2315210"/>
    <lineage>
        <taxon>Eukaryota</taxon>
        <taxon>Sar</taxon>
        <taxon>Stramenopiles</taxon>
        <taxon>Bigyra</taxon>
        <taxon>Labyrinthulomycetes</taxon>
        <taxon>Thraustochytrida</taxon>
        <taxon>Thraustochytriidae</taxon>
        <taxon>Hondaea</taxon>
    </lineage>
</organism>
<dbReference type="GO" id="GO:0043634">
    <property type="term" value="P:polyadenylation-dependent ncRNA catabolic process"/>
    <property type="evidence" value="ECO:0007669"/>
    <property type="project" value="TreeGrafter"/>
</dbReference>
<evidence type="ECO:0000313" key="3">
    <source>
        <dbReference type="EMBL" id="GBG32713.1"/>
    </source>
</evidence>
<dbReference type="Gene3D" id="3.30.460.10">
    <property type="entry name" value="Beta Polymerase, domain 2"/>
    <property type="match status" value="1"/>
</dbReference>
<dbReference type="EMBL" id="BEYU01000128">
    <property type="protein sequence ID" value="GBG32713.1"/>
    <property type="molecule type" value="Genomic_DNA"/>
</dbReference>
<dbReference type="GO" id="GO:0003729">
    <property type="term" value="F:mRNA binding"/>
    <property type="evidence" value="ECO:0007669"/>
    <property type="project" value="TreeGrafter"/>
</dbReference>